<dbReference type="RefSeq" id="WP_046710499.1">
    <property type="nucleotide sequence ID" value="NZ_BJXR01000025.1"/>
</dbReference>
<dbReference type="Proteomes" id="UP000183760">
    <property type="component" value="Unassembled WGS sequence"/>
</dbReference>
<name>A0A511T0W5_MYXFU</name>
<dbReference type="AlphaFoldDB" id="A0A511T0W5"/>
<reference evidence="3 4" key="1">
    <citation type="submission" date="2016-10" db="EMBL/GenBank/DDBJ databases">
        <authorList>
            <person name="Varghese N."/>
            <person name="Submissions S."/>
        </authorList>
    </citation>
    <scope>NUCLEOTIDE SEQUENCE [LARGE SCALE GENOMIC DNA]</scope>
    <source>
        <strain evidence="3 4">DSM 16525</strain>
    </source>
</reference>
<keyword evidence="4" id="KW-1185">Reference proteome</keyword>
<evidence type="ECO:0000313" key="5">
    <source>
        <dbReference type="Proteomes" id="UP000321514"/>
    </source>
</evidence>
<protein>
    <submittedName>
        <fullName evidence="2">Uncharacterized protein</fullName>
    </submittedName>
</protein>
<accession>A0A511T0W5</accession>
<proteinExistence type="predicted"/>
<dbReference type="Proteomes" id="UP000321514">
    <property type="component" value="Unassembled WGS sequence"/>
</dbReference>
<dbReference type="EMBL" id="FOIB01000001">
    <property type="protein sequence ID" value="SES79532.1"/>
    <property type="molecule type" value="Genomic_DNA"/>
</dbReference>
<evidence type="ECO:0000313" key="3">
    <source>
        <dbReference type="EMBL" id="SES79532.1"/>
    </source>
</evidence>
<sequence length="74" mass="8245">MLQKLSSALPSMSSRTLAPSGPEKSGDCCPSKKYLKERQQGAALPQDSFQRMDMTDDLDLRRMRAMLDAPMNPL</sequence>
<reference evidence="2 5" key="2">
    <citation type="submission" date="2019-07" db="EMBL/GenBank/DDBJ databases">
        <title>Whole genome shotgun sequence of Myxococcus fulvus NBRC 100333.</title>
        <authorList>
            <person name="Hosoyama A."/>
            <person name="Uohara A."/>
            <person name="Ohji S."/>
            <person name="Ichikawa N."/>
        </authorList>
    </citation>
    <scope>NUCLEOTIDE SEQUENCE [LARGE SCALE GENOMIC DNA]</scope>
    <source>
        <strain evidence="2 5">NBRC 100333</strain>
    </source>
</reference>
<feature type="region of interest" description="Disordered" evidence="1">
    <location>
        <begin position="1"/>
        <end position="31"/>
    </location>
</feature>
<evidence type="ECO:0000313" key="2">
    <source>
        <dbReference type="EMBL" id="GEN07799.1"/>
    </source>
</evidence>
<comment type="caution">
    <text evidence="2">The sequence shown here is derived from an EMBL/GenBank/DDBJ whole genome shotgun (WGS) entry which is preliminary data.</text>
</comment>
<gene>
    <name evidence="2" type="ORF">MFU01_28360</name>
    <name evidence="3" type="ORF">SAMN05443572_101176</name>
</gene>
<dbReference type="STRING" id="1334629.MFUL124B02_01770"/>
<dbReference type="EMBL" id="BJXR01000025">
    <property type="protein sequence ID" value="GEN07799.1"/>
    <property type="molecule type" value="Genomic_DNA"/>
</dbReference>
<evidence type="ECO:0000256" key="1">
    <source>
        <dbReference type="SAM" id="MobiDB-lite"/>
    </source>
</evidence>
<organism evidence="2 5">
    <name type="scientific">Myxococcus fulvus</name>
    <dbReference type="NCBI Taxonomy" id="33"/>
    <lineage>
        <taxon>Bacteria</taxon>
        <taxon>Pseudomonadati</taxon>
        <taxon>Myxococcota</taxon>
        <taxon>Myxococcia</taxon>
        <taxon>Myxococcales</taxon>
        <taxon>Cystobacterineae</taxon>
        <taxon>Myxococcaceae</taxon>
        <taxon>Myxococcus</taxon>
    </lineage>
</organism>
<evidence type="ECO:0000313" key="4">
    <source>
        <dbReference type="Proteomes" id="UP000183760"/>
    </source>
</evidence>
<feature type="compositionally biased region" description="Polar residues" evidence="1">
    <location>
        <begin position="1"/>
        <end position="17"/>
    </location>
</feature>